<proteinExistence type="predicted"/>
<evidence type="ECO:0000256" key="1">
    <source>
        <dbReference type="SAM" id="SignalP"/>
    </source>
</evidence>
<dbReference type="Pfam" id="PF08246">
    <property type="entry name" value="Inhibitor_I29"/>
    <property type="match status" value="1"/>
</dbReference>
<dbReference type="Gene3D" id="1.10.287.2250">
    <property type="match status" value="1"/>
</dbReference>
<gene>
    <name evidence="3" type="ORF">XENOCAPTIV_026855</name>
</gene>
<name>A0ABV0QWZ2_9TELE</name>
<protein>
    <recommendedName>
        <fullName evidence="2">Cathepsin propeptide inhibitor domain-containing protein</fullName>
    </recommendedName>
</protein>
<accession>A0ABV0QWZ2</accession>
<keyword evidence="1" id="KW-0732">Signal</keyword>
<dbReference type="SMART" id="SM00848">
    <property type="entry name" value="Inhibitor_I29"/>
    <property type="match status" value="1"/>
</dbReference>
<dbReference type="EMBL" id="JAHRIN010025888">
    <property type="protein sequence ID" value="MEQ2200294.1"/>
    <property type="molecule type" value="Genomic_DNA"/>
</dbReference>
<comment type="caution">
    <text evidence="3">The sequence shown here is derived from an EMBL/GenBank/DDBJ whole genome shotgun (WGS) entry which is preliminary data.</text>
</comment>
<dbReference type="SUPFAM" id="SSF54001">
    <property type="entry name" value="Cysteine proteinases"/>
    <property type="match status" value="1"/>
</dbReference>
<reference evidence="3 4" key="1">
    <citation type="submission" date="2021-06" db="EMBL/GenBank/DDBJ databases">
        <authorList>
            <person name="Palmer J.M."/>
        </authorList>
    </citation>
    <scope>NUCLEOTIDE SEQUENCE [LARGE SCALE GENOMIC DNA]</scope>
    <source>
        <strain evidence="3 4">XC_2019</strain>
        <tissue evidence="3">Muscle</tissue>
    </source>
</reference>
<feature type="domain" description="Cathepsin propeptide inhibitor" evidence="2">
    <location>
        <begin position="46"/>
        <end position="102"/>
    </location>
</feature>
<dbReference type="Proteomes" id="UP001434883">
    <property type="component" value="Unassembled WGS sequence"/>
</dbReference>
<evidence type="ECO:0000259" key="2">
    <source>
        <dbReference type="SMART" id="SM00848"/>
    </source>
</evidence>
<evidence type="ECO:0000313" key="3">
    <source>
        <dbReference type="EMBL" id="MEQ2200294.1"/>
    </source>
</evidence>
<feature type="signal peptide" evidence="1">
    <location>
        <begin position="1"/>
        <end position="24"/>
    </location>
</feature>
<dbReference type="InterPro" id="IPR038765">
    <property type="entry name" value="Papain-like_cys_pep_sf"/>
</dbReference>
<feature type="chain" id="PRO_5046592539" description="Cathepsin propeptide inhibitor domain-containing protein" evidence="1">
    <location>
        <begin position="25"/>
        <end position="164"/>
    </location>
</feature>
<evidence type="ECO:0000313" key="4">
    <source>
        <dbReference type="Proteomes" id="UP001434883"/>
    </source>
</evidence>
<sequence length="164" mass="18240">MLLCGRVLIWAVFMACFCCHQVDKKVPVGESLISCRCAASMGIKTLIQAGTAESGFSPGQLRKRLWEQNLEMINDHNLEASLGLHTYELAMNHLGDLTTEEITSSFVGTFVPSELERVPYKFLKMNKSLPASLDWRDEGLVTGELIHNIRTKTVCASPCITSNY</sequence>
<keyword evidence="4" id="KW-1185">Reference proteome</keyword>
<dbReference type="InterPro" id="IPR013201">
    <property type="entry name" value="Prot_inhib_I29"/>
</dbReference>
<organism evidence="3 4">
    <name type="scientific">Xenoophorus captivus</name>
    <dbReference type="NCBI Taxonomy" id="1517983"/>
    <lineage>
        <taxon>Eukaryota</taxon>
        <taxon>Metazoa</taxon>
        <taxon>Chordata</taxon>
        <taxon>Craniata</taxon>
        <taxon>Vertebrata</taxon>
        <taxon>Euteleostomi</taxon>
        <taxon>Actinopterygii</taxon>
        <taxon>Neopterygii</taxon>
        <taxon>Teleostei</taxon>
        <taxon>Neoteleostei</taxon>
        <taxon>Acanthomorphata</taxon>
        <taxon>Ovalentaria</taxon>
        <taxon>Atherinomorphae</taxon>
        <taxon>Cyprinodontiformes</taxon>
        <taxon>Goodeidae</taxon>
        <taxon>Xenoophorus</taxon>
    </lineage>
</organism>